<evidence type="ECO:0000256" key="5">
    <source>
        <dbReference type="ARBA" id="ARBA00071407"/>
    </source>
</evidence>
<organism evidence="7 8">
    <name type="scientific">Wallemia ichthyophaga</name>
    <dbReference type="NCBI Taxonomy" id="245174"/>
    <lineage>
        <taxon>Eukaryota</taxon>
        <taxon>Fungi</taxon>
        <taxon>Dikarya</taxon>
        <taxon>Basidiomycota</taxon>
        <taxon>Wallemiomycotina</taxon>
        <taxon>Wallemiomycetes</taxon>
        <taxon>Wallemiales</taxon>
        <taxon>Wallemiaceae</taxon>
        <taxon>Wallemia</taxon>
    </lineage>
</organism>
<dbReference type="FunFam" id="2.70.50.30:FF:000001">
    <property type="entry name" value="Rho GDP-dissociation inhibitor 1"/>
    <property type="match status" value="1"/>
</dbReference>
<evidence type="ECO:0000256" key="4">
    <source>
        <dbReference type="ARBA" id="ARBA00054143"/>
    </source>
</evidence>
<evidence type="ECO:0000313" key="8">
    <source>
        <dbReference type="Proteomes" id="UP000310689"/>
    </source>
</evidence>
<comment type="similarity">
    <text evidence="2">Belongs to the Rho GDI family.</text>
</comment>
<evidence type="ECO:0000256" key="6">
    <source>
        <dbReference type="SAM" id="MobiDB-lite"/>
    </source>
</evidence>
<dbReference type="Pfam" id="PF02115">
    <property type="entry name" value="Rho_GDI"/>
    <property type="match status" value="1"/>
</dbReference>
<comment type="caution">
    <text evidence="7">The sequence shown here is derived from an EMBL/GenBank/DDBJ whole genome shotgun (WGS) entry which is preliminary data.</text>
</comment>
<dbReference type="InterPro" id="IPR014756">
    <property type="entry name" value="Ig_E-set"/>
</dbReference>
<dbReference type="Gene3D" id="2.70.50.30">
    <property type="entry name" value="Coagulation Factor XIII, subunit A, domain 1"/>
    <property type="match status" value="1"/>
</dbReference>
<dbReference type="SUPFAM" id="SSF81296">
    <property type="entry name" value="E set domains"/>
    <property type="match status" value="1"/>
</dbReference>
<dbReference type="GO" id="GO:0007266">
    <property type="term" value="P:Rho protein signal transduction"/>
    <property type="evidence" value="ECO:0007669"/>
    <property type="project" value="InterPro"/>
</dbReference>
<dbReference type="GO" id="GO:0005829">
    <property type="term" value="C:cytosol"/>
    <property type="evidence" value="ECO:0007669"/>
    <property type="project" value="TreeGrafter"/>
</dbReference>
<dbReference type="EMBL" id="SPOI01000193">
    <property type="protein sequence ID" value="TIB32882.1"/>
    <property type="molecule type" value="Genomic_DNA"/>
</dbReference>
<reference evidence="7 8" key="1">
    <citation type="submission" date="2019-03" db="EMBL/GenBank/DDBJ databases">
        <title>Sequencing 23 genomes of Wallemia ichthyophaga.</title>
        <authorList>
            <person name="Gostincar C."/>
        </authorList>
    </citation>
    <scope>NUCLEOTIDE SEQUENCE [LARGE SCALE GENOMIC DNA]</scope>
    <source>
        <strain evidence="7 8">EXF-6200</strain>
    </source>
</reference>
<dbReference type="AlphaFoldDB" id="A0A4T0IXV4"/>
<evidence type="ECO:0000313" key="7">
    <source>
        <dbReference type="EMBL" id="TIB32882.1"/>
    </source>
</evidence>
<dbReference type="PANTHER" id="PTHR10980">
    <property type="entry name" value="RHO GDP-DISSOCIATION INHIBITOR"/>
    <property type="match status" value="1"/>
</dbReference>
<keyword evidence="3" id="KW-0963">Cytoplasm</keyword>
<dbReference type="InterPro" id="IPR000406">
    <property type="entry name" value="Rho_GDI"/>
</dbReference>
<dbReference type="GO" id="GO:0016020">
    <property type="term" value="C:membrane"/>
    <property type="evidence" value="ECO:0007669"/>
    <property type="project" value="TreeGrafter"/>
</dbReference>
<gene>
    <name evidence="7" type="ORF">E3P86_03060</name>
</gene>
<dbReference type="OMA" id="YKPTAAK"/>
<sequence>MTEKIDDQELQTSTTPGYNPGEKKTLDEYAQLDSNDESLNKWKASLGIGAGAANENGPKIEFISLSLESATRPEPIVFNFAELEGKKEHIKKNPVSIKEGTEYNVKLDFKVNHDVISGLRYVQVVKRTGMTVDKMEEMVGSYGPSQNPYEKRFATEESPSGMLARGTYSVRSRIVDDDGHIYVDFDWAFKISKEW</sequence>
<dbReference type="Proteomes" id="UP000310689">
    <property type="component" value="Unassembled WGS sequence"/>
</dbReference>
<proteinExistence type="inferred from homology"/>
<protein>
    <recommendedName>
        <fullName evidence="5">Rho GDP-dissociation inhibitor</fullName>
    </recommendedName>
</protein>
<accession>A0A4T0IXV4</accession>
<dbReference type="InterPro" id="IPR024792">
    <property type="entry name" value="RhoGDI_dom_sf"/>
</dbReference>
<evidence type="ECO:0000256" key="2">
    <source>
        <dbReference type="ARBA" id="ARBA00009758"/>
    </source>
</evidence>
<comment type="subcellular location">
    <subcellularLocation>
        <location evidence="1">Cytoplasm</location>
    </subcellularLocation>
</comment>
<evidence type="ECO:0000256" key="1">
    <source>
        <dbReference type="ARBA" id="ARBA00004496"/>
    </source>
</evidence>
<comment type="function">
    <text evidence="4">Regulates the GDP/GTP exchange reaction of the Rho proteins by inhibiting the dissociation of GDP from them, and the subsequent binding of GTP to them.</text>
</comment>
<evidence type="ECO:0000256" key="3">
    <source>
        <dbReference type="ARBA" id="ARBA00022490"/>
    </source>
</evidence>
<feature type="region of interest" description="Disordered" evidence="6">
    <location>
        <begin position="1"/>
        <end position="25"/>
    </location>
</feature>
<dbReference type="GO" id="GO:0005094">
    <property type="term" value="F:Rho GDP-dissociation inhibitor activity"/>
    <property type="evidence" value="ECO:0007669"/>
    <property type="project" value="InterPro"/>
</dbReference>
<dbReference type="PRINTS" id="PR00492">
    <property type="entry name" value="RHOGDI"/>
</dbReference>
<name>A0A4T0IXV4_WALIC</name>
<dbReference type="PANTHER" id="PTHR10980:SF3">
    <property type="entry name" value="LD16419P"/>
    <property type="match status" value="1"/>
</dbReference>